<sequence length="79" mass="7773">MSMAPKMIGVTILLVLLALAPSDGQVMPVPCCRLNCCDGRPECCSPGLVAAVAPIVPAAANVAGPAAAGAASRKVFPGN</sequence>
<dbReference type="AlphaFoldDB" id="M8BBT1"/>
<evidence type="ECO:0000313" key="1">
    <source>
        <dbReference type="EnsemblPlants" id="EMT11456"/>
    </source>
</evidence>
<dbReference type="EnsemblPlants" id="EMT11456">
    <property type="protein sequence ID" value="EMT11456"/>
    <property type="gene ID" value="F775_22980"/>
</dbReference>
<name>M8BBT1_AEGTA</name>
<protein>
    <submittedName>
        <fullName evidence="1">Uncharacterized protein</fullName>
    </submittedName>
</protein>
<organism evidence="1">
    <name type="scientific">Aegilops tauschii</name>
    <name type="common">Tausch's goatgrass</name>
    <name type="synonym">Aegilops squarrosa</name>
    <dbReference type="NCBI Taxonomy" id="37682"/>
    <lineage>
        <taxon>Eukaryota</taxon>
        <taxon>Viridiplantae</taxon>
        <taxon>Streptophyta</taxon>
        <taxon>Embryophyta</taxon>
        <taxon>Tracheophyta</taxon>
        <taxon>Spermatophyta</taxon>
        <taxon>Magnoliopsida</taxon>
        <taxon>Liliopsida</taxon>
        <taxon>Poales</taxon>
        <taxon>Poaceae</taxon>
        <taxon>BOP clade</taxon>
        <taxon>Pooideae</taxon>
        <taxon>Triticodae</taxon>
        <taxon>Triticeae</taxon>
        <taxon>Triticinae</taxon>
        <taxon>Aegilops</taxon>
    </lineage>
</organism>
<accession>M8BBT1</accession>
<reference evidence="1" key="1">
    <citation type="submission" date="2015-06" db="UniProtKB">
        <authorList>
            <consortium name="EnsemblPlants"/>
        </authorList>
    </citation>
    <scope>IDENTIFICATION</scope>
</reference>
<proteinExistence type="predicted"/>